<reference evidence="1" key="2">
    <citation type="journal article" date="2007" name="Science">
        <title>Draft genome sequence of the sexually transmitted pathogen Trichomonas vaginalis.</title>
        <authorList>
            <person name="Carlton J.M."/>
            <person name="Hirt R.P."/>
            <person name="Silva J.C."/>
            <person name="Delcher A.L."/>
            <person name="Schatz M."/>
            <person name="Zhao Q."/>
            <person name="Wortman J.R."/>
            <person name="Bidwell S.L."/>
            <person name="Alsmark U.C.M."/>
            <person name="Besteiro S."/>
            <person name="Sicheritz-Ponten T."/>
            <person name="Noel C.J."/>
            <person name="Dacks J.B."/>
            <person name="Foster P.G."/>
            <person name="Simillion C."/>
            <person name="Van de Peer Y."/>
            <person name="Miranda-Saavedra D."/>
            <person name="Barton G.J."/>
            <person name="Westrop G.D."/>
            <person name="Mueller S."/>
            <person name="Dessi D."/>
            <person name="Fiori P.L."/>
            <person name="Ren Q."/>
            <person name="Paulsen I."/>
            <person name="Zhang H."/>
            <person name="Bastida-Corcuera F.D."/>
            <person name="Simoes-Barbosa A."/>
            <person name="Brown M.T."/>
            <person name="Hayes R.D."/>
            <person name="Mukherjee M."/>
            <person name="Okumura C.Y."/>
            <person name="Schneider R."/>
            <person name="Smith A.J."/>
            <person name="Vanacova S."/>
            <person name="Villalvazo M."/>
            <person name="Haas B.J."/>
            <person name="Pertea M."/>
            <person name="Feldblyum T.V."/>
            <person name="Utterback T.R."/>
            <person name="Shu C.L."/>
            <person name="Osoegawa K."/>
            <person name="de Jong P.J."/>
            <person name="Hrdy I."/>
            <person name="Horvathova L."/>
            <person name="Zubacova Z."/>
            <person name="Dolezal P."/>
            <person name="Malik S.B."/>
            <person name="Logsdon J.M. Jr."/>
            <person name="Henze K."/>
            <person name="Gupta A."/>
            <person name="Wang C.C."/>
            <person name="Dunne R.L."/>
            <person name="Upcroft J.A."/>
            <person name="Upcroft P."/>
            <person name="White O."/>
            <person name="Salzberg S.L."/>
            <person name="Tang P."/>
            <person name="Chiu C.-H."/>
            <person name="Lee Y.-S."/>
            <person name="Embley T.M."/>
            <person name="Coombs G.H."/>
            <person name="Mottram J.C."/>
            <person name="Tachezy J."/>
            <person name="Fraser-Liggett C.M."/>
            <person name="Johnson P.J."/>
        </authorList>
    </citation>
    <scope>NUCLEOTIDE SEQUENCE [LARGE SCALE GENOMIC DNA]</scope>
    <source>
        <strain evidence="1">G3</strain>
    </source>
</reference>
<dbReference type="SUPFAM" id="SSF52047">
    <property type="entry name" value="RNI-like"/>
    <property type="match status" value="1"/>
</dbReference>
<dbReference type="SMR" id="A2FA08"/>
<protein>
    <recommendedName>
        <fullName evidence="3">Leucine Rich Repeat family protein</fullName>
    </recommendedName>
</protein>
<dbReference type="KEGG" id="tva:4756072"/>
<sequence length="789" mass="92163">MFQEPCVLAMNDCLKRNMKPLYITEAQVSFDETQKTQNVIIISPEFLLVYDDTGKKIVELYSWVKLRAAKLLEDQVLQIKFKNNKIQIESNNFDNVIYFISDQIQKYCSKSEQYSMNFHPETYITSFPTRFSILNRFKYHIKISKISLDSKVFQYFANFLDKNSETLDFIKFPKLDKYISSLCYCIPMISHLYTIIIDSKLPKNIIQHIAGVFMQYTSIKSIQIRGELTSEILNLLKSINQKYQPQFANLTFIDSNMIVSNLNILEELSNSTSLTSFGFNNALHSGSYRFFSTSLFQPSILNSLRSLNISNMKGINFEQLFPKLKFIESLALENVDLELTDLFDYAEKYLGSIKYLNVSRNKCSKQFSEQKLPNSLTTVISDFIKFNDLCLSSYFSFLMENCNSFLNLSITNITATEEDWQKLYIALQNQSYTKLKSLKWDFNSVDSKFFNFLKNNKNLTEISLNNCFKENNQQSISCFVDFLKNISLNSVSLCNNIYLGKNFNSILQSLNKINIETLLILNCSGIDENILLNFVENSKSLKRIEFDGINPKDQTVYLKIIDTLLTKNIDFIYPNSDISKFKEKNPIETEIKLKYMQISKEYIKPVSLTSFPLYFDKKKPETKQKEMKSRNLSFSFSSDKDQEILMKTNEEVIQTEIPEEPSTPKKRRLAQLLRDAKKNRKTKKDKKYENSEDFFISRVDSQIEGRLQKKTKDVQSREIKPVVDHSFVKEHSWEFPSEKFELNFDEKIWDEFENETSVIELYKELSLEKNTVPPRAGNLPKTPKKISPF</sequence>
<dbReference type="InParanoid" id="A2FA08"/>
<dbReference type="EMBL" id="DS113682">
    <property type="protein sequence ID" value="EAX98275.1"/>
    <property type="molecule type" value="Genomic_DNA"/>
</dbReference>
<reference evidence="1" key="1">
    <citation type="submission" date="2006-10" db="EMBL/GenBank/DDBJ databases">
        <authorList>
            <person name="Amadeo P."/>
            <person name="Zhao Q."/>
            <person name="Wortman J."/>
            <person name="Fraser-Liggett C."/>
            <person name="Carlton J."/>
        </authorList>
    </citation>
    <scope>NUCLEOTIDE SEQUENCE</scope>
    <source>
        <strain evidence="1">G3</strain>
    </source>
</reference>
<proteinExistence type="predicted"/>
<dbReference type="AlphaFoldDB" id="A2FA08"/>
<dbReference type="VEuPathDB" id="TrichDB:TVAG_090510"/>
<dbReference type="Proteomes" id="UP000001542">
    <property type="component" value="Unassembled WGS sequence"/>
</dbReference>
<dbReference type="InterPro" id="IPR032675">
    <property type="entry name" value="LRR_dom_sf"/>
</dbReference>
<evidence type="ECO:0000313" key="2">
    <source>
        <dbReference type="Proteomes" id="UP000001542"/>
    </source>
</evidence>
<keyword evidence="2" id="KW-1185">Reference proteome</keyword>
<gene>
    <name evidence="1" type="ORF">TVAG_090510</name>
</gene>
<organism evidence="1 2">
    <name type="scientific">Trichomonas vaginalis (strain ATCC PRA-98 / G3)</name>
    <dbReference type="NCBI Taxonomy" id="412133"/>
    <lineage>
        <taxon>Eukaryota</taxon>
        <taxon>Metamonada</taxon>
        <taxon>Parabasalia</taxon>
        <taxon>Trichomonadida</taxon>
        <taxon>Trichomonadidae</taxon>
        <taxon>Trichomonas</taxon>
    </lineage>
</organism>
<name>A2FA08_TRIV3</name>
<dbReference type="Gene3D" id="3.80.10.10">
    <property type="entry name" value="Ribonuclease Inhibitor"/>
    <property type="match status" value="1"/>
</dbReference>
<dbReference type="RefSeq" id="XP_001311205.1">
    <property type="nucleotide sequence ID" value="XM_001311204.1"/>
</dbReference>
<evidence type="ECO:0000313" key="1">
    <source>
        <dbReference type="EMBL" id="EAX98275.1"/>
    </source>
</evidence>
<accession>A2FA08</accession>
<dbReference type="VEuPathDB" id="TrichDB:TVAGG3_0730150"/>
<evidence type="ECO:0008006" key="3">
    <source>
        <dbReference type="Google" id="ProtNLM"/>
    </source>
</evidence>
<dbReference type="GO" id="GO:0005737">
    <property type="term" value="C:cytoplasm"/>
    <property type="evidence" value="ECO:0000318"/>
    <property type="project" value="GO_Central"/>
</dbReference>